<dbReference type="EMBL" id="CP067089">
    <property type="protein sequence ID" value="QQO09223.1"/>
    <property type="molecule type" value="Genomic_DNA"/>
</dbReference>
<evidence type="ECO:0000256" key="2">
    <source>
        <dbReference type="ARBA" id="ARBA00022525"/>
    </source>
</evidence>
<evidence type="ECO:0000259" key="5">
    <source>
        <dbReference type="PROSITE" id="PS50234"/>
    </source>
</evidence>
<comment type="subcellular location">
    <subcellularLocation>
        <location evidence="1">Secreted</location>
    </subcellularLocation>
</comment>
<evidence type="ECO:0000313" key="7">
    <source>
        <dbReference type="Proteomes" id="UP000595917"/>
    </source>
</evidence>
<dbReference type="CDD" id="cd00198">
    <property type="entry name" value="vWFA"/>
    <property type="match status" value="1"/>
</dbReference>
<dbReference type="Gene3D" id="3.40.50.410">
    <property type="entry name" value="von Willebrand factor, type A domain"/>
    <property type="match status" value="1"/>
</dbReference>
<evidence type="ECO:0000256" key="3">
    <source>
        <dbReference type="ARBA" id="ARBA00022729"/>
    </source>
</evidence>
<feature type="chain" id="PRO_5031130506" evidence="4">
    <location>
        <begin position="22"/>
        <end position="371"/>
    </location>
</feature>
<keyword evidence="3 4" id="KW-0732">Signal</keyword>
<dbReference type="SUPFAM" id="SSF53300">
    <property type="entry name" value="vWA-like"/>
    <property type="match status" value="1"/>
</dbReference>
<gene>
    <name evidence="6" type="ORF">JFL75_20205</name>
</gene>
<accession>A0A7T7XN02</accession>
<organism evidence="6 7">
    <name type="scientific">Breznakiella homolactica</name>
    <dbReference type="NCBI Taxonomy" id="2798577"/>
    <lineage>
        <taxon>Bacteria</taxon>
        <taxon>Pseudomonadati</taxon>
        <taxon>Spirochaetota</taxon>
        <taxon>Spirochaetia</taxon>
        <taxon>Spirochaetales</taxon>
        <taxon>Breznakiellaceae</taxon>
        <taxon>Breznakiella</taxon>
    </lineage>
</organism>
<dbReference type="PROSITE" id="PS50234">
    <property type="entry name" value="VWFA"/>
    <property type="match status" value="1"/>
</dbReference>
<dbReference type="AlphaFoldDB" id="A0A7T7XN02"/>
<dbReference type="InterPro" id="IPR052969">
    <property type="entry name" value="Thr-specific_kinase-like"/>
</dbReference>
<evidence type="ECO:0000313" key="6">
    <source>
        <dbReference type="EMBL" id="QQO09223.1"/>
    </source>
</evidence>
<dbReference type="Proteomes" id="UP000595917">
    <property type="component" value="Chromosome"/>
</dbReference>
<keyword evidence="7" id="KW-1185">Reference proteome</keyword>
<feature type="domain" description="VWFA" evidence="5">
    <location>
        <begin position="229"/>
        <end position="371"/>
    </location>
</feature>
<dbReference type="InterPro" id="IPR002035">
    <property type="entry name" value="VWF_A"/>
</dbReference>
<sequence>MNKKSLIPFFAVFFLSLGVLEAQDLTIGPADLRIEQRVDGGFHLFIRKKPGIASVLITESTRDPNRSADNYAYRTQEWNPVNGDEIRLLNGEPLSRDSGIWSLIDSTPEPDPQFGEAFHIYIPNILEYGYSWSRHGEVYVVDGTYLNIRAFQLPYGDYRGSFADNPFTVQVVQRPQEGPPEGNFMKDTVDAFTEIAAAGQGELVWSMGPDDLVDKIKTILDTINGKTLDLVLCLDTTASMKDDIDPVRRMLIPMLEEMVGKYDRFRIGMVLYKDYYDDYLNKVFPFTEDFTVFQRNLNAITVSGGRDIPEAVYEALYQAAVKFPWEAEEQVIILIGDAPPHPRPRGKITKEMVDDAVAERGLKVNAIILPQ</sequence>
<name>A0A7T7XN02_9SPIR</name>
<proteinExistence type="predicted"/>
<keyword evidence="2" id="KW-0964">Secreted</keyword>
<dbReference type="PANTHER" id="PTHR47763">
    <property type="entry name" value="ALPHA-PROTEIN KINASE VWKA"/>
    <property type="match status" value="1"/>
</dbReference>
<evidence type="ECO:0000256" key="4">
    <source>
        <dbReference type="SAM" id="SignalP"/>
    </source>
</evidence>
<evidence type="ECO:0000256" key="1">
    <source>
        <dbReference type="ARBA" id="ARBA00004613"/>
    </source>
</evidence>
<feature type="signal peptide" evidence="4">
    <location>
        <begin position="1"/>
        <end position="21"/>
    </location>
</feature>
<dbReference type="InterPro" id="IPR056861">
    <property type="entry name" value="HMCN1-like_VWA"/>
</dbReference>
<dbReference type="RefSeq" id="WP_215626529.1">
    <property type="nucleotide sequence ID" value="NZ_CP067089.2"/>
</dbReference>
<reference evidence="6" key="1">
    <citation type="submission" date="2021-01" db="EMBL/GenBank/DDBJ databases">
        <title>Description of Breznakiella homolactica.</title>
        <authorList>
            <person name="Song Y."/>
            <person name="Brune A."/>
        </authorList>
    </citation>
    <scope>NUCLEOTIDE SEQUENCE</scope>
    <source>
        <strain evidence="6">RmG30</strain>
    </source>
</reference>
<dbReference type="InterPro" id="IPR036465">
    <property type="entry name" value="vWFA_dom_sf"/>
</dbReference>
<dbReference type="Pfam" id="PF25106">
    <property type="entry name" value="VWA_4"/>
    <property type="match status" value="1"/>
</dbReference>
<protein>
    <submittedName>
        <fullName evidence="6">VWA domain-containing protein</fullName>
    </submittedName>
</protein>
<dbReference type="KEGG" id="bhc:JFL75_20205"/>